<dbReference type="InterPro" id="IPR046733">
    <property type="entry name" value="DUF6625"/>
</dbReference>
<dbReference type="HOGENOM" id="CLU_2902527_0_0_9"/>
<dbReference type="PATRIC" id="fig|1433289.7.peg.1289"/>
<reference evidence="2" key="1">
    <citation type="submission" date="2013-12" db="EMBL/GenBank/DDBJ databases">
        <title>Genome sequences of Streptococcus thermophilus strains MTH17CL396 and M17PTZA496 isolated from Fontina cheese in Valle d'Aosta region (Italy).</title>
        <authorList>
            <person name="Treu L."/>
            <person name="Giacomini A."/>
            <person name="Corich V."/>
            <person name="Vendramin V."/>
            <person name="Bovo B."/>
        </authorList>
    </citation>
    <scope>NUCLEOTIDE SEQUENCE [LARGE SCALE GENOMIC DNA]</scope>
    <source>
        <strain evidence="2">M17PTZA496</strain>
    </source>
</reference>
<protein>
    <submittedName>
        <fullName evidence="1">Uncharacterized protein</fullName>
    </submittedName>
</protein>
<evidence type="ECO:0000313" key="1">
    <source>
        <dbReference type="EMBL" id="ETW89259.1"/>
    </source>
</evidence>
<proteinExistence type="predicted"/>
<dbReference type="Pfam" id="PF20330">
    <property type="entry name" value="DUF6625"/>
    <property type="match status" value="1"/>
</dbReference>
<dbReference type="EMBL" id="AZJT01000053">
    <property type="protein sequence ID" value="ETW89259.1"/>
    <property type="molecule type" value="Genomic_DNA"/>
</dbReference>
<gene>
    <name evidence="1" type="ORF">X841_06280</name>
</gene>
<dbReference type="RefSeq" id="WP_084828838.1">
    <property type="nucleotide sequence ID" value="NZ_CM002372.1"/>
</dbReference>
<comment type="caution">
    <text evidence="1">The sequence shown here is derived from an EMBL/GenBank/DDBJ whole genome shotgun (WGS) entry which is preliminary data.</text>
</comment>
<dbReference type="Proteomes" id="UP000024559">
    <property type="component" value="Chromosome"/>
</dbReference>
<evidence type="ECO:0000313" key="2">
    <source>
        <dbReference type="Proteomes" id="UP000024559"/>
    </source>
</evidence>
<accession>A0A0E2Q3K1</accession>
<dbReference type="AlphaFoldDB" id="A0A0E2Q3K1"/>
<sequence>MIFISLYFRKFSTYFSLFLKSFKYNENYAWVIVTDNTDSYLNPKNVKENVKVLSIVFELFTE</sequence>
<name>A0A0E2Q3K1_STRTR</name>
<organism evidence="1 2">
    <name type="scientific">Streptococcus thermophilus M17PTZA496</name>
    <dbReference type="NCBI Taxonomy" id="1433289"/>
    <lineage>
        <taxon>Bacteria</taxon>
        <taxon>Bacillati</taxon>
        <taxon>Bacillota</taxon>
        <taxon>Bacilli</taxon>
        <taxon>Lactobacillales</taxon>
        <taxon>Streptococcaceae</taxon>
        <taxon>Streptococcus</taxon>
    </lineage>
</organism>